<dbReference type="Pfam" id="PF00067">
    <property type="entry name" value="p450"/>
    <property type="match status" value="1"/>
</dbReference>
<keyword evidence="11" id="KW-1133">Transmembrane helix</keyword>
<evidence type="ECO:0000256" key="8">
    <source>
        <dbReference type="ARBA" id="ARBA00023033"/>
    </source>
</evidence>
<feature type="binding site" description="axial binding residue" evidence="9">
    <location>
        <position position="444"/>
    </location>
    <ligand>
        <name>heme</name>
        <dbReference type="ChEBI" id="CHEBI:30413"/>
    </ligand>
    <ligandPart>
        <name>Fe</name>
        <dbReference type="ChEBI" id="CHEBI:18248"/>
    </ligandPart>
</feature>
<gene>
    <name evidence="12" type="ORF">S7711_10165</name>
</gene>
<dbReference type="PRINTS" id="PR00385">
    <property type="entry name" value="P450"/>
</dbReference>
<dbReference type="PRINTS" id="PR00465">
    <property type="entry name" value="EP450IV"/>
</dbReference>
<evidence type="ECO:0000256" key="10">
    <source>
        <dbReference type="RuleBase" id="RU000461"/>
    </source>
</evidence>
<keyword evidence="7 9" id="KW-0408">Iron</keyword>
<protein>
    <recommendedName>
        <fullName evidence="14">Cytochrome P450</fullName>
    </recommendedName>
</protein>
<evidence type="ECO:0000256" key="3">
    <source>
        <dbReference type="ARBA" id="ARBA00010617"/>
    </source>
</evidence>
<dbReference type="GO" id="GO:0005506">
    <property type="term" value="F:iron ion binding"/>
    <property type="evidence" value="ECO:0007669"/>
    <property type="project" value="InterPro"/>
</dbReference>
<evidence type="ECO:0000256" key="5">
    <source>
        <dbReference type="ARBA" id="ARBA00022723"/>
    </source>
</evidence>
<dbReference type="GO" id="GO:0020037">
    <property type="term" value="F:heme binding"/>
    <property type="evidence" value="ECO:0007669"/>
    <property type="project" value="InterPro"/>
</dbReference>
<dbReference type="AlphaFoldDB" id="A0A084B6C1"/>
<dbReference type="HOGENOM" id="CLU_001570_14_4_1"/>
<accession>A0A084B6C1</accession>
<evidence type="ECO:0000256" key="4">
    <source>
        <dbReference type="ARBA" id="ARBA00022617"/>
    </source>
</evidence>
<evidence type="ECO:0000256" key="11">
    <source>
        <dbReference type="SAM" id="Phobius"/>
    </source>
</evidence>
<keyword evidence="6 10" id="KW-0560">Oxidoreductase</keyword>
<dbReference type="InterPro" id="IPR050121">
    <property type="entry name" value="Cytochrome_P450_monoxygenase"/>
</dbReference>
<keyword evidence="8 10" id="KW-0503">Monooxygenase</keyword>
<sequence>MSFSTAAHEPSILSLALATTFIFLVTVAIYRLTLHPLAGVPGPVLAATTGLHETYFQLWKDGGGRHWVEVDRLHRIYGPIVRISPWEVHIADPEWNDIFKLSSKANKPWWYYKSFGTVQSTATVELDSVHKIRRKAFQTWFSSENVARNIPNVQATVKKLHDRLLDFAGHAVNLNDAYRSLAIDVATNFAFDKSFNNLDDPLFSKDFNDGIRKYSNMGMMNRYMFAVPFNLLQLLPRSISRRITHPALASFMALLHDYTRYSMSRPLVAHEHAQDMVQSMLTSDLSPELKCFDVVFGDCRSVILAGTETTATVLTCITYHLLSKPDVMRNLTQELLQAQKEKKSLGYSELRALPYLTAVIQEGLRTSYSTTGRLARYSRVADLHYKQYSLPRGTYISTSPHDVHMNPAIFPEPHSFLPERWLQASDQRRLSNHLQPWGRGTRLCLGMDLAYTDLYLTVAHLFGPQCRFNMRLFETEKKDWDAYGDFFGPMPRPGARGLRVVIEPHCNPSPVEPKTMRTT</sequence>
<keyword evidence="11" id="KW-0812">Transmembrane</keyword>
<evidence type="ECO:0000313" key="13">
    <source>
        <dbReference type="Proteomes" id="UP000028045"/>
    </source>
</evidence>
<dbReference type="PROSITE" id="PS00086">
    <property type="entry name" value="CYTOCHROME_P450"/>
    <property type="match status" value="1"/>
</dbReference>
<dbReference type="PANTHER" id="PTHR24305:SF157">
    <property type="entry name" value="N-ACETYLTRYPTOPHAN 6-HYDROXYLASE IVOC-RELATED"/>
    <property type="match status" value="1"/>
</dbReference>
<dbReference type="GO" id="GO:0016705">
    <property type="term" value="F:oxidoreductase activity, acting on paired donors, with incorporation or reduction of molecular oxygen"/>
    <property type="evidence" value="ECO:0007669"/>
    <property type="project" value="InterPro"/>
</dbReference>
<dbReference type="CDD" id="cd11062">
    <property type="entry name" value="CYP58-like"/>
    <property type="match status" value="1"/>
</dbReference>
<proteinExistence type="inferred from homology"/>
<dbReference type="GO" id="GO:0004497">
    <property type="term" value="F:monooxygenase activity"/>
    <property type="evidence" value="ECO:0007669"/>
    <property type="project" value="UniProtKB-KW"/>
</dbReference>
<feature type="transmembrane region" description="Helical" evidence="11">
    <location>
        <begin position="12"/>
        <end position="32"/>
    </location>
</feature>
<dbReference type="Proteomes" id="UP000028045">
    <property type="component" value="Unassembled WGS sequence"/>
</dbReference>
<dbReference type="InterPro" id="IPR001128">
    <property type="entry name" value="Cyt_P450"/>
</dbReference>
<dbReference type="EMBL" id="KL647920">
    <property type="protein sequence ID" value="KEY73100.1"/>
    <property type="molecule type" value="Genomic_DNA"/>
</dbReference>
<dbReference type="InterPro" id="IPR036396">
    <property type="entry name" value="Cyt_P450_sf"/>
</dbReference>
<comment type="similarity">
    <text evidence="3 10">Belongs to the cytochrome P450 family.</text>
</comment>
<dbReference type="InterPro" id="IPR002403">
    <property type="entry name" value="Cyt_P450_E_grp-IV"/>
</dbReference>
<dbReference type="PANTHER" id="PTHR24305">
    <property type="entry name" value="CYTOCHROME P450"/>
    <property type="match status" value="1"/>
</dbReference>
<organism evidence="12 13">
    <name type="scientific">Stachybotrys chartarum (strain CBS 109288 / IBT 7711)</name>
    <name type="common">Toxic black mold</name>
    <name type="synonym">Stilbospora chartarum</name>
    <dbReference type="NCBI Taxonomy" id="1280523"/>
    <lineage>
        <taxon>Eukaryota</taxon>
        <taxon>Fungi</taxon>
        <taxon>Dikarya</taxon>
        <taxon>Ascomycota</taxon>
        <taxon>Pezizomycotina</taxon>
        <taxon>Sordariomycetes</taxon>
        <taxon>Hypocreomycetidae</taxon>
        <taxon>Hypocreales</taxon>
        <taxon>Stachybotryaceae</taxon>
        <taxon>Stachybotrys</taxon>
    </lineage>
</organism>
<comment type="cofactor">
    <cofactor evidence="1 9">
        <name>heme</name>
        <dbReference type="ChEBI" id="CHEBI:30413"/>
    </cofactor>
</comment>
<keyword evidence="13" id="KW-1185">Reference proteome</keyword>
<evidence type="ECO:0000256" key="9">
    <source>
        <dbReference type="PIRSR" id="PIRSR602403-1"/>
    </source>
</evidence>
<keyword evidence="11" id="KW-0472">Membrane</keyword>
<evidence type="ECO:0000256" key="1">
    <source>
        <dbReference type="ARBA" id="ARBA00001971"/>
    </source>
</evidence>
<reference evidence="12 13" key="1">
    <citation type="journal article" date="2014" name="BMC Genomics">
        <title>Comparative genome sequencing reveals chemotype-specific gene clusters in the toxigenic black mold Stachybotrys.</title>
        <authorList>
            <person name="Semeiks J."/>
            <person name="Borek D."/>
            <person name="Otwinowski Z."/>
            <person name="Grishin N.V."/>
        </authorList>
    </citation>
    <scope>NUCLEOTIDE SEQUENCE [LARGE SCALE GENOMIC DNA]</scope>
    <source>
        <strain evidence="13">CBS 109288 / IBT 7711</strain>
    </source>
</reference>
<dbReference type="Gene3D" id="1.10.630.10">
    <property type="entry name" value="Cytochrome P450"/>
    <property type="match status" value="1"/>
</dbReference>
<evidence type="ECO:0000256" key="7">
    <source>
        <dbReference type="ARBA" id="ARBA00023004"/>
    </source>
</evidence>
<dbReference type="InterPro" id="IPR017972">
    <property type="entry name" value="Cyt_P450_CS"/>
</dbReference>
<evidence type="ECO:0000256" key="2">
    <source>
        <dbReference type="ARBA" id="ARBA00004685"/>
    </source>
</evidence>
<evidence type="ECO:0008006" key="14">
    <source>
        <dbReference type="Google" id="ProtNLM"/>
    </source>
</evidence>
<dbReference type="OrthoDB" id="3945418at2759"/>
<comment type="pathway">
    <text evidence="2">Mycotoxin biosynthesis.</text>
</comment>
<keyword evidence="4 9" id="KW-0349">Heme</keyword>
<evidence type="ECO:0000313" key="12">
    <source>
        <dbReference type="EMBL" id="KEY73100.1"/>
    </source>
</evidence>
<dbReference type="SUPFAM" id="SSF48264">
    <property type="entry name" value="Cytochrome P450"/>
    <property type="match status" value="1"/>
</dbReference>
<evidence type="ECO:0000256" key="6">
    <source>
        <dbReference type="ARBA" id="ARBA00023002"/>
    </source>
</evidence>
<keyword evidence="5 9" id="KW-0479">Metal-binding</keyword>
<name>A0A084B6C1_STACB</name>